<dbReference type="EMBL" id="FQYY01000005">
    <property type="protein sequence ID" value="SHI89265.1"/>
    <property type="molecule type" value="Genomic_DNA"/>
</dbReference>
<evidence type="ECO:0000259" key="3">
    <source>
        <dbReference type="Pfam" id="PF14349"/>
    </source>
</evidence>
<keyword evidence="5" id="KW-1185">Reference proteome</keyword>
<dbReference type="Pfam" id="PF14349">
    <property type="entry name" value="SprA_N"/>
    <property type="match status" value="2"/>
</dbReference>
<evidence type="ECO:0000256" key="1">
    <source>
        <dbReference type="SAM" id="MobiDB-lite"/>
    </source>
</evidence>
<dbReference type="OrthoDB" id="9806090at2"/>
<feature type="compositionally biased region" description="Polar residues" evidence="1">
    <location>
        <begin position="1916"/>
        <end position="1943"/>
    </location>
</feature>
<organism evidence="4 5">
    <name type="scientific">Mesonia phycicola</name>
    <dbReference type="NCBI Taxonomy" id="579105"/>
    <lineage>
        <taxon>Bacteria</taxon>
        <taxon>Pseudomonadati</taxon>
        <taxon>Bacteroidota</taxon>
        <taxon>Flavobacteriia</taxon>
        <taxon>Flavobacteriales</taxon>
        <taxon>Flavobacteriaceae</taxon>
        <taxon>Mesonia</taxon>
    </lineage>
</organism>
<proteinExistence type="predicted"/>
<protein>
    <submittedName>
        <fullName evidence="4">Protein involved in gliding motility SprA</fullName>
    </submittedName>
</protein>
<evidence type="ECO:0000313" key="4">
    <source>
        <dbReference type="EMBL" id="SHI89265.1"/>
    </source>
</evidence>
<dbReference type="InterPro" id="IPR026377">
    <property type="entry name" value="Cell_surface_SprA"/>
</dbReference>
<feature type="signal peptide" evidence="2">
    <location>
        <begin position="1"/>
        <end position="27"/>
    </location>
</feature>
<dbReference type="RefSeq" id="WP_073150793.1">
    <property type="nucleotide sequence ID" value="NZ_FQYY01000005.1"/>
</dbReference>
<sequence length="2412" mass="270688">MRKNNFFNFNFSLFALTFFIATVSAFSQEEESETEQDSTKTGYRLGQIQMQNPNSIVSKYTYDPVLDRYLYTEMIGDVNVSYPMMLTREEYQELVLEERMKEYFKEKSDALSGRDKEAEAQQKNLLPIFYVDNQFFESVFGGSEIEVIPQGSVEVDLGVLYSKQDNPSLSPRNRSSLTFDFDQRISLSLLGTVGTRLQVTANYDTESTFDFQNQIKLEYTPDEDDIVRKIEVGNVSMPITNSLIDGSQSLFGVKTELQFGKTTITGVFSEQNSERTTTTIQGGGSVEEFEKFILDYDSNKHFFLSHYFRDQYNDALANYPFIASNIQVTKVQIWVTNTSNTTDALTDARNIVAIQDLGESTSENIGVLLDANGDPNNSSSFAGFVNVAEGSYPSNANNDFNPLGISGPQQTALTSAIRDIATVDQGFGVHSSEVSEGIDYVKLENARQLSSNEYTLYSDLGYISLNQTISDDEILAVAYQYTVNGQVYQVGEFANDGVEATTTATGSTGDVTVTQNLVVKMLKSTITNVNEPVWDLMMKNIYSLGAYQLEEDNFEFRILYSDPESLNYIKPEGSTPLPSDVQETNLLRVFNLDNLNTNRDPVVGGDGFFDFVAGQTIDVENGRIIFTTVEPFGEYLFNKLDNTPNGGSEDYDDESTYNENQEKYVFRSLYATTKTAAEQEDADKNKFKLEGSYTSSGENGISLGAFNIPQGSVTVTAGGIELQEGIDYTVDYQLGTVTILDEALLASDAVIQASTENNALFGQQTKRYTALDVQHQFNENFIVGATYVNLNERPTTQKSNYGYESINNSIYGLNFNYATEVPFFTRLVNKLPNIDTDVESNFSIRGEFAYLQPGSPSGDDFDGETTSYIDDFEASQTAISLLSPLSWYLSSVPVGYGGEYSNNDLAVNYKRAHLNWYTVDPVFYTDSRPSGVSDDDMSTYATRRVYIDEIYPNTDVVEGQAQVIYTLDMAYYPTQRGPYNFNPTSAGTNDLLNPSENFAGIMRGMTTTDFEQSNVEFVEFWVMDPFIYDENQNVDQGKVVLNFGSISEDILKDGRKQYENGLPVDGSTDSTIETDYGKVPSSQSLVYAFDSEDAERDNQDIGFDGLSDAEEATKFPDFANLEDPANDNYEYYLAKEGNVLERYYNYNGSQGNSPTDVEDDDRGNSTVPSVEDINRDNTMNTIDSYFEYEVPVFRNMSVDNNTSSITGIDEDYITDVKTVTTTMQNGESIDVRWVQFKVPLSTNSEYSVNGISDLRSVRFMRMYLADFADDVVLRLGALNLVRGDYKSYTEAIVPDGTDPESTPGTELDVTAVSEEQTSDYVTPPGVVREELINNNQTIREDEQSLSLTVTGLDPGDSRGVYKSFQVDMRQYENLEMFLHAESLPAPAATLEDGDLTAFIRMGSDFTDNFYQIEIPLTISEANSTASLDVWPEENNLDLSLSLLQEIKSLVLGSQAYSSADLNFFTSDLSPSTSNNLGELRVGIKGNPTYGDIRLIMLGVKNTGDTEASGEVWFNELRLSELKSQGGWAAVLSLDTNFADFANVSASGSKSTIGFGGVEQSPSERSLEDSQQYDVTTNLNLGQLLPKTWGVKVPLSYSIGEELVTPLYDPEYLDIELETLLDNATDEATKDELLERAEDYTKTQSVSVIGLRKERVTKPGKPQRKPMPYDIENFAFSGTYNQVDHRDFEVEDYLSQSVSLGATYSYGFRPFKIEPFKNIKYLDSSEYYKFIKDFNINLLPTSLSVSSNIDRDYDEQTYRETDLTSGSLGLPTLYQRNYTFDWQYTVNHNLTESLRFTFNSSTNRIVNNYINDDNVQDNTVGIWDGFFDLGNPNQLYQSLQLNYDVPFDKIPLLEFIKTQYSYTGNFQWQKGSEINNSLTDIPDLGNDIQNSNTHQLNSTFELKTLYNYLGLKKKPDPQNTRGRSPNQGNRLGFSRSSQKLISKNNDTKETLDKLSVGDKATNTLIGIATAVKRITANYQETNGIYLPGYTNDVGFGGTLKPTTAFVFGSQADVREIAASNGWLTLYQDYNEQYVENEMKTLSLQSQIDLLPDLTIDLNANRTYSETYTENYVVNTDDLQYRSLSSNTYGSFSITNIMIGTAFAKSDQGFSETFEKFRDNRITIANRLAQNAGIDITDPDNLDDDGFPIGFGKSSQAVMLPSFLSAYGGQDANDVGLGFKKTTPLPNWNIKYTGLMRIKWFKDRFRRLSLQHGYSSVYNVNQFQSNLDYDRNAPYSELNKDQSGNFKNEFLISTINLVEQFTPLIKVDMELKNSVSVLAEIRKDRALSLSFDNDLLTEVQGDQYTLGLGYRVKDLKIPTRIGGQPRVLSSDLNFKLDFSFRRNQTIIRYLDTNNSQTTAGQDLWSFNFTTDYALSKNLTAIFYYDHIFSEYAVSTAFPQTTITSGITLRYNFGN</sequence>
<dbReference type="NCBIfam" id="TIGR04189">
    <property type="entry name" value="surface_SprA"/>
    <property type="match status" value="1"/>
</dbReference>
<dbReference type="STRING" id="579105.SAMN04488096_105274"/>
<feature type="compositionally biased region" description="Polar residues" evidence="1">
    <location>
        <begin position="1146"/>
        <end position="1155"/>
    </location>
</feature>
<feature type="domain" description="Gliding motility protein SprA N-terminal" evidence="3">
    <location>
        <begin position="1121"/>
        <end position="1618"/>
    </location>
</feature>
<evidence type="ECO:0000256" key="2">
    <source>
        <dbReference type="SAM" id="SignalP"/>
    </source>
</evidence>
<evidence type="ECO:0000313" key="5">
    <source>
        <dbReference type="Proteomes" id="UP000184225"/>
    </source>
</evidence>
<name>A0A1M6EUZ4_9FLAO</name>
<dbReference type="Proteomes" id="UP000184225">
    <property type="component" value="Unassembled WGS sequence"/>
</dbReference>
<accession>A0A1M6EUZ4</accession>
<feature type="domain" description="Gliding motility protein SprA N-terminal" evidence="3">
    <location>
        <begin position="54"/>
        <end position="462"/>
    </location>
</feature>
<feature type="region of interest" description="Disordered" evidence="1">
    <location>
        <begin position="1911"/>
        <end position="1943"/>
    </location>
</feature>
<feature type="chain" id="PRO_5012522601" evidence="2">
    <location>
        <begin position="28"/>
        <end position="2412"/>
    </location>
</feature>
<reference evidence="4 5" key="1">
    <citation type="submission" date="2016-11" db="EMBL/GenBank/DDBJ databases">
        <authorList>
            <person name="Jaros S."/>
            <person name="Januszkiewicz K."/>
            <person name="Wedrychowicz H."/>
        </authorList>
    </citation>
    <scope>NUCLEOTIDE SEQUENCE [LARGE SCALE GENOMIC DNA]</scope>
    <source>
        <strain evidence="4 5">DSM 21425</strain>
    </source>
</reference>
<feature type="region of interest" description="Disordered" evidence="1">
    <location>
        <begin position="1146"/>
        <end position="1168"/>
    </location>
</feature>
<dbReference type="InterPro" id="IPR025684">
    <property type="entry name" value="SprA_N_dom"/>
</dbReference>
<keyword evidence="2" id="KW-0732">Signal</keyword>
<gene>
    <name evidence="4" type="ORF">SAMN04488096_105274</name>
</gene>